<accession>A0AAD9UK51</accession>
<keyword evidence="18" id="KW-0963">Cytoplasm</keyword>
<comment type="pathway">
    <text evidence="3 18">Aminoacyl-tRNA biosynthesis; selenocysteinyl-tRNA(Sec) biosynthesis; selenocysteinyl-tRNA(Sec) from L-seryl-tRNA(Sec) (archaeal/eukaryal route): step 2/2.</text>
</comment>
<evidence type="ECO:0000256" key="11">
    <source>
        <dbReference type="ARBA" id="ARBA00022917"/>
    </source>
</evidence>
<feature type="binding site" evidence="19">
    <location>
        <position position="281"/>
    </location>
    <ligand>
        <name>tRNA</name>
        <dbReference type="ChEBI" id="CHEBI:17843"/>
    </ligand>
</feature>
<comment type="subunit">
    <text evidence="13">Homotetramer formed by a catalytic dimer and a non-catalytic dimer serving as a binding platform that orients tRNASec for catalysis. Each tetramer binds the CCA ends of two tRNAs which point to the active sites of the catalytic dimer.</text>
</comment>
<proteinExistence type="inferred from homology"/>
<feature type="compositionally biased region" description="Basic and acidic residues" evidence="21">
    <location>
        <begin position="353"/>
        <end position="372"/>
    </location>
</feature>
<evidence type="ECO:0000256" key="6">
    <source>
        <dbReference type="ARBA" id="ARBA00021963"/>
    </source>
</evidence>
<dbReference type="EC" id="2.9.1.2" evidence="5 18"/>
<evidence type="ECO:0000256" key="7">
    <source>
        <dbReference type="ARBA" id="ARBA00022555"/>
    </source>
</evidence>
<protein>
    <recommendedName>
        <fullName evidence="6 18">O-phosphoseryl-tRNA(Sec) selenium transferase</fullName>
        <ecNumber evidence="5 18">2.9.1.2</ecNumber>
    </recommendedName>
    <alternativeName>
        <fullName evidence="14 18">Selenocysteine synthase</fullName>
    </alternativeName>
    <alternativeName>
        <fullName evidence="15 18">Selenocysteinyl-tRNA(Sec) synthase</fullName>
    </alternativeName>
    <alternativeName>
        <fullName evidence="16 18">Sep-tRNA:Sec-tRNA synthase</fullName>
    </alternativeName>
</protein>
<keyword evidence="22" id="KW-0472">Membrane</keyword>
<comment type="catalytic activity">
    <reaction evidence="17 18">
        <text>O-phospho-L-seryl-tRNA(Sec) + selenophosphate + H2O = L-selenocysteinyl-tRNA(Sec) + 2 phosphate</text>
        <dbReference type="Rhea" id="RHEA:25041"/>
        <dbReference type="Rhea" id="RHEA-COMP:9743"/>
        <dbReference type="Rhea" id="RHEA-COMP:9947"/>
        <dbReference type="ChEBI" id="CHEBI:15377"/>
        <dbReference type="ChEBI" id="CHEBI:16144"/>
        <dbReference type="ChEBI" id="CHEBI:43474"/>
        <dbReference type="ChEBI" id="CHEBI:78551"/>
        <dbReference type="ChEBI" id="CHEBI:78573"/>
        <dbReference type="EC" id="2.9.1.2"/>
    </reaction>
</comment>
<sequence>MKLANAMVLDVLRLMGVTSAAAALIVPMATGMTLVLCMLTFRQDRPNAKYVLWPRIDQKSCFKSIVTADIKLVFLGGVFFGDELRTDVAVLESKITELGAENICCVMTTTSCFAPRVPDRLEEVAALCKTRNIPHLVNNAYGVQSSQCMHRVQQAARVGRVDAFVQSADKNFLVPVGGAIVAGFDADLVNRISKTYPGRASSGPTLDLFITLLSLGLHGYQKLLAERKRLFTYLQTALSEVAQRHGERVLQTPHNNISMAMSLTRLSPKNATQLGAMLFTRCVSGTRVVARGEEKEVCGFMFRGFGAHSSEYPCNYLTAAAAIGMTQNDVDTFIKRLDKVLSKCMSSGDTDNSDCRPSLKSESERGECEGKGDMVSSIPPDLENQFKTVSVDEK</sequence>
<evidence type="ECO:0000256" key="21">
    <source>
        <dbReference type="SAM" id="MobiDB-lite"/>
    </source>
</evidence>
<dbReference type="NCBIfam" id="TIGR03531">
    <property type="entry name" value="selenium_SpcS"/>
    <property type="match status" value="1"/>
</dbReference>
<evidence type="ECO:0000256" key="2">
    <source>
        <dbReference type="ARBA" id="ARBA00002552"/>
    </source>
</evidence>
<evidence type="ECO:0000313" key="23">
    <source>
        <dbReference type="EMBL" id="KAK2192207.1"/>
    </source>
</evidence>
<evidence type="ECO:0000256" key="20">
    <source>
        <dbReference type="PIRSR" id="PIRSR017689-50"/>
    </source>
</evidence>
<keyword evidence="12 18" id="KW-0711">Selenium</keyword>
<feature type="region of interest" description="Disordered" evidence="21">
    <location>
        <begin position="346"/>
        <end position="394"/>
    </location>
</feature>
<evidence type="ECO:0000256" key="19">
    <source>
        <dbReference type="PIRSR" id="PIRSR017689-1"/>
    </source>
</evidence>
<dbReference type="Pfam" id="PF05889">
    <property type="entry name" value="SepSecS"/>
    <property type="match status" value="1"/>
</dbReference>
<feature type="transmembrane region" description="Helical" evidence="22">
    <location>
        <begin position="20"/>
        <end position="41"/>
    </location>
</feature>
<evidence type="ECO:0000256" key="14">
    <source>
        <dbReference type="ARBA" id="ARBA00030669"/>
    </source>
</evidence>
<dbReference type="PIRSF" id="PIRSF017689">
    <property type="entry name" value="SepSecS"/>
    <property type="match status" value="1"/>
</dbReference>
<keyword evidence="22" id="KW-1133">Transmembrane helix</keyword>
<comment type="caution">
    <text evidence="23">The sequence shown here is derived from an EMBL/GenBank/DDBJ whole genome shotgun (WGS) entry which is preliminary data.</text>
</comment>
<keyword evidence="7 18" id="KW-0820">tRNA-binding</keyword>
<feature type="binding site" evidence="19">
    <location>
        <position position="199"/>
    </location>
    <ligand>
        <name>substrate</name>
    </ligand>
</feature>
<evidence type="ECO:0000256" key="10">
    <source>
        <dbReference type="ARBA" id="ARBA00022898"/>
    </source>
</evidence>
<dbReference type="GO" id="GO:0005737">
    <property type="term" value="C:cytoplasm"/>
    <property type="evidence" value="ECO:0007669"/>
    <property type="project" value="UniProtKB-SubCell"/>
</dbReference>
<dbReference type="PANTHER" id="PTHR12944:SF2">
    <property type="entry name" value="O-PHOSPHOSERYL-TRNA(SEC) SELENIUM TRANSFERASE"/>
    <property type="match status" value="1"/>
</dbReference>
<gene>
    <name evidence="23" type="ORF">NP493_37g11007</name>
</gene>
<comment type="function">
    <text evidence="2 18">Converts O-phosphoseryl-tRNA(Sec) to selenocysteinyl-tRNA(Sec) required for selenoprotein biosynthesis.</text>
</comment>
<dbReference type="PANTHER" id="PTHR12944">
    <property type="entry name" value="SOLUBLE LIVER ANTIGEN/LIVER PANCREAS ANTIGEN"/>
    <property type="match status" value="1"/>
</dbReference>
<evidence type="ECO:0000256" key="5">
    <source>
        <dbReference type="ARBA" id="ARBA00012464"/>
    </source>
</evidence>
<dbReference type="InterPro" id="IPR015424">
    <property type="entry name" value="PyrdxlP-dep_Trfase"/>
</dbReference>
<organism evidence="23 24">
    <name type="scientific">Ridgeia piscesae</name>
    <name type="common">Tubeworm</name>
    <dbReference type="NCBI Taxonomy" id="27915"/>
    <lineage>
        <taxon>Eukaryota</taxon>
        <taxon>Metazoa</taxon>
        <taxon>Spiralia</taxon>
        <taxon>Lophotrochozoa</taxon>
        <taxon>Annelida</taxon>
        <taxon>Polychaeta</taxon>
        <taxon>Sedentaria</taxon>
        <taxon>Canalipalpata</taxon>
        <taxon>Sabellida</taxon>
        <taxon>Siboglinidae</taxon>
        <taxon>Ridgeia</taxon>
    </lineage>
</organism>
<reference evidence="23" key="1">
    <citation type="journal article" date="2023" name="Mol. Biol. Evol.">
        <title>Third-Generation Sequencing Reveals the Adaptive Role of the Epigenome in Three Deep-Sea Polychaetes.</title>
        <authorList>
            <person name="Perez M."/>
            <person name="Aroh O."/>
            <person name="Sun Y."/>
            <person name="Lan Y."/>
            <person name="Juniper S.K."/>
            <person name="Young C.R."/>
            <person name="Angers B."/>
            <person name="Qian P.Y."/>
        </authorList>
    </citation>
    <scope>NUCLEOTIDE SEQUENCE</scope>
    <source>
        <strain evidence="23">R07B-5</strain>
    </source>
</reference>
<comment type="similarity">
    <text evidence="4 18">Belongs to the SepSecS family.</text>
</comment>
<name>A0AAD9UK51_RIDPI</name>
<dbReference type="GO" id="GO:0000049">
    <property type="term" value="F:tRNA binding"/>
    <property type="evidence" value="ECO:0007669"/>
    <property type="project" value="UniProtKB-UniRule"/>
</dbReference>
<keyword evidence="11 18" id="KW-0648">Protein biosynthesis</keyword>
<dbReference type="GO" id="GO:0098621">
    <property type="term" value="F:O-phosphoseryl-tRNA(Sec) selenium transferase activity"/>
    <property type="evidence" value="ECO:0007669"/>
    <property type="project" value="UniProtKB-EC"/>
</dbReference>
<evidence type="ECO:0000256" key="15">
    <source>
        <dbReference type="ARBA" id="ARBA00032048"/>
    </source>
</evidence>
<feature type="binding site" evidence="19">
    <location>
        <position position="157"/>
    </location>
    <ligand>
        <name>tRNA</name>
        <dbReference type="ChEBI" id="CHEBI:17843"/>
    </ligand>
</feature>
<keyword evidence="9 18" id="KW-0694">RNA-binding</keyword>
<comment type="cofactor">
    <cofactor evidence="1 18">
        <name>pyridoxal 5'-phosphate</name>
        <dbReference type="ChEBI" id="CHEBI:597326"/>
    </cofactor>
</comment>
<evidence type="ECO:0000256" key="22">
    <source>
        <dbReference type="SAM" id="Phobius"/>
    </source>
</evidence>
<dbReference type="EMBL" id="JAODUO010000037">
    <property type="protein sequence ID" value="KAK2192207.1"/>
    <property type="molecule type" value="Genomic_DNA"/>
</dbReference>
<keyword evidence="24" id="KW-1185">Reference proteome</keyword>
<dbReference type="Gene3D" id="3.40.640.10">
    <property type="entry name" value="Type I PLP-dependent aspartate aminotransferase-like (Major domain)"/>
    <property type="match status" value="1"/>
</dbReference>
<dbReference type="GO" id="GO:0001514">
    <property type="term" value="P:selenocysteine incorporation"/>
    <property type="evidence" value="ECO:0007669"/>
    <property type="project" value="TreeGrafter"/>
</dbReference>
<evidence type="ECO:0000256" key="17">
    <source>
        <dbReference type="ARBA" id="ARBA00048808"/>
    </source>
</evidence>
<dbReference type="Proteomes" id="UP001209878">
    <property type="component" value="Unassembled WGS sequence"/>
</dbReference>
<evidence type="ECO:0000256" key="9">
    <source>
        <dbReference type="ARBA" id="ARBA00022884"/>
    </source>
</evidence>
<keyword evidence="22" id="KW-0812">Transmembrane</keyword>
<feature type="modified residue" description="N6-(pyridoxal phosphate)lysine" evidence="20">
    <location>
        <position position="170"/>
    </location>
</feature>
<keyword evidence="8 18" id="KW-0808">Transferase</keyword>
<evidence type="ECO:0000256" key="8">
    <source>
        <dbReference type="ARBA" id="ARBA00022679"/>
    </source>
</evidence>
<keyword evidence="10 18" id="KW-0663">Pyridoxal phosphate</keyword>
<evidence type="ECO:0000256" key="1">
    <source>
        <dbReference type="ARBA" id="ARBA00001933"/>
    </source>
</evidence>
<dbReference type="AlphaFoldDB" id="A0AAD9UK51"/>
<evidence type="ECO:0000256" key="16">
    <source>
        <dbReference type="ARBA" id="ARBA00032693"/>
    </source>
</evidence>
<evidence type="ECO:0000256" key="12">
    <source>
        <dbReference type="ARBA" id="ARBA00023266"/>
    </source>
</evidence>
<dbReference type="GO" id="GO:0001717">
    <property type="term" value="P:conversion of seryl-tRNAsec to selenocys-tRNAsec"/>
    <property type="evidence" value="ECO:0007669"/>
    <property type="project" value="UniProtKB-UniRule"/>
</dbReference>
<evidence type="ECO:0000256" key="3">
    <source>
        <dbReference type="ARBA" id="ARBA00004822"/>
    </source>
</evidence>
<dbReference type="SUPFAM" id="SSF53383">
    <property type="entry name" value="PLP-dependent transferases"/>
    <property type="match status" value="1"/>
</dbReference>
<evidence type="ECO:0000256" key="4">
    <source>
        <dbReference type="ARBA" id="ARBA00007037"/>
    </source>
</evidence>
<evidence type="ECO:0000256" key="13">
    <source>
        <dbReference type="ARBA" id="ARBA00026053"/>
    </source>
</evidence>
<evidence type="ECO:0000313" key="24">
    <source>
        <dbReference type="Proteomes" id="UP001209878"/>
    </source>
</evidence>
<dbReference type="InterPro" id="IPR015421">
    <property type="entry name" value="PyrdxlP-dep_Trfase_major"/>
</dbReference>
<comment type="subcellular location">
    <subcellularLocation>
        <location evidence="18">Cytoplasm</location>
    </subcellularLocation>
</comment>
<dbReference type="InterPro" id="IPR019872">
    <property type="entry name" value="Sec-tRNA_Se_transferase"/>
</dbReference>
<dbReference type="InterPro" id="IPR008829">
    <property type="entry name" value="SepSecS/SepCysS"/>
</dbReference>
<evidence type="ECO:0000256" key="18">
    <source>
        <dbReference type="PIRNR" id="PIRNR017689"/>
    </source>
</evidence>